<dbReference type="EMBL" id="JABJRC010000003">
    <property type="protein sequence ID" value="NOL42087.1"/>
    <property type="molecule type" value="Genomic_DNA"/>
</dbReference>
<feature type="DNA-binding region" description="H-T-H motif" evidence="4">
    <location>
        <begin position="42"/>
        <end position="61"/>
    </location>
</feature>
<sequence>MVNPRTGEDGAVAKTTNEPPVRERLIDSAGALFYAEGIRAISADRIIAAVGTTKATFYRHFPTKDDLVLAYLEVRAELERSGVTAAAAASDPQEALRGVVGVLADTSCQPGFRGCPFINAGAEYADAAHPVRRLVAEQRTWWTTFFRTLAERLGVPSGAAADSAAAQILMLRDGALVAGYLDDPNAIQTQLSKAITAVVTSARADR</sequence>
<dbReference type="PANTHER" id="PTHR30055">
    <property type="entry name" value="HTH-TYPE TRANSCRIPTIONAL REGULATOR RUTR"/>
    <property type="match status" value="1"/>
</dbReference>
<dbReference type="Pfam" id="PF16925">
    <property type="entry name" value="TetR_C_13"/>
    <property type="match status" value="1"/>
</dbReference>
<evidence type="ECO:0000256" key="4">
    <source>
        <dbReference type="PROSITE-ProRule" id="PRU00335"/>
    </source>
</evidence>
<organism evidence="6 7">
    <name type="scientific">Kribbella sandramycini</name>
    <dbReference type="NCBI Taxonomy" id="60450"/>
    <lineage>
        <taxon>Bacteria</taxon>
        <taxon>Bacillati</taxon>
        <taxon>Actinomycetota</taxon>
        <taxon>Actinomycetes</taxon>
        <taxon>Propionibacteriales</taxon>
        <taxon>Kribbellaceae</taxon>
        <taxon>Kribbella</taxon>
    </lineage>
</organism>
<keyword evidence="1" id="KW-0805">Transcription regulation</keyword>
<dbReference type="Gene3D" id="1.10.357.10">
    <property type="entry name" value="Tetracycline Repressor, domain 2"/>
    <property type="match status" value="1"/>
</dbReference>
<feature type="domain" description="HTH tetR-type" evidence="5">
    <location>
        <begin position="19"/>
        <end position="79"/>
    </location>
</feature>
<evidence type="ECO:0000256" key="3">
    <source>
        <dbReference type="ARBA" id="ARBA00023163"/>
    </source>
</evidence>
<dbReference type="InterPro" id="IPR036271">
    <property type="entry name" value="Tet_transcr_reg_TetR-rel_C_sf"/>
</dbReference>
<dbReference type="InterPro" id="IPR011075">
    <property type="entry name" value="TetR_C"/>
</dbReference>
<dbReference type="GO" id="GO:0003700">
    <property type="term" value="F:DNA-binding transcription factor activity"/>
    <property type="evidence" value="ECO:0007669"/>
    <property type="project" value="TreeGrafter"/>
</dbReference>
<dbReference type="AlphaFoldDB" id="A0A7Y4L242"/>
<evidence type="ECO:0000256" key="1">
    <source>
        <dbReference type="ARBA" id="ARBA00023015"/>
    </source>
</evidence>
<dbReference type="Pfam" id="PF00440">
    <property type="entry name" value="TetR_N"/>
    <property type="match status" value="1"/>
</dbReference>
<dbReference type="Proteomes" id="UP000534306">
    <property type="component" value="Unassembled WGS sequence"/>
</dbReference>
<protein>
    <submittedName>
        <fullName evidence="6">TetR/AcrR family transcriptional regulator</fullName>
    </submittedName>
</protein>
<dbReference type="PRINTS" id="PR00455">
    <property type="entry name" value="HTHTETR"/>
</dbReference>
<reference evidence="6 7" key="1">
    <citation type="submission" date="2020-05" db="EMBL/GenBank/DDBJ databases">
        <title>Genome sequence of Kribbella sandramycini ATCC 39419.</title>
        <authorList>
            <person name="Maclea K.S."/>
            <person name="Fair J.L."/>
        </authorList>
    </citation>
    <scope>NUCLEOTIDE SEQUENCE [LARGE SCALE GENOMIC DNA]</scope>
    <source>
        <strain evidence="6 7">ATCC 39419</strain>
    </source>
</reference>
<name>A0A7Y4L242_9ACTN</name>
<accession>A0A7Y4L242</accession>
<dbReference type="InterPro" id="IPR009057">
    <property type="entry name" value="Homeodomain-like_sf"/>
</dbReference>
<keyword evidence="7" id="KW-1185">Reference proteome</keyword>
<evidence type="ECO:0000259" key="5">
    <source>
        <dbReference type="PROSITE" id="PS50977"/>
    </source>
</evidence>
<evidence type="ECO:0000313" key="7">
    <source>
        <dbReference type="Proteomes" id="UP000534306"/>
    </source>
</evidence>
<dbReference type="PROSITE" id="PS50977">
    <property type="entry name" value="HTH_TETR_2"/>
    <property type="match status" value="1"/>
</dbReference>
<dbReference type="GO" id="GO:0000976">
    <property type="term" value="F:transcription cis-regulatory region binding"/>
    <property type="evidence" value="ECO:0007669"/>
    <property type="project" value="TreeGrafter"/>
</dbReference>
<keyword evidence="3" id="KW-0804">Transcription</keyword>
<dbReference type="InterPro" id="IPR001647">
    <property type="entry name" value="HTH_TetR"/>
</dbReference>
<dbReference type="PANTHER" id="PTHR30055:SF200">
    <property type="entry name" value="HTH-TYPE TRANSCRIPTIONAL REPRESSOR BDCR"/>
    <property type="match status" value="1"/>
</dbReference>
<evidence type="ECO:0000256" key="2">
    <source>
        <dbReference type="ARBA" id="ARBA00023125"/>
    </source>
</evidence>
<dbReference type="InterPro" id="IPR050109">
    <property type="entry name" value="HTH-type_TetR-like_transc_reg"/>
</dbReference>
<dbReference type="SUPFAM" id="SSF46689">
    <property type="entry name" value="Homeodomain-like"/>
    <property type="match status" value="1"/>
</dbReference>
<gene>
    <name evidence="6" type="ORF">HPO96_17715</name>
</gene>
<proteinExistence type="predicted"/>
<comment type="caution">
    <text evidence="6">The sequence shown here is derived from an EMBL/GenBank/DDBJ whole genome shotgun (WGS) entry which is preliminary data.</text>
</comment>
<evidence type="ECO:0000313" key="6">
    <source>
        <dbReference type="EMBL" id="NOL42087.1"/>
    </source>
</evidence>
<dbReference type="SUPFAM" id="SSF48498">
    <property type="entry name" value="Tetracyclin repressor-like, C-terminal domain"/>
    <property type="match status" value="1"/>
</dbReference>
<keyword evidence="2 4" id="KW-0238">DNA-binding</keyword>